<proteinExistence type="predicted"/>
<dbReference type="PANTHER" id="PTHR24559:SF454">
    <property type="entry name" value="RIBONUCLEASE H"/>
    <property type="match status" value="1"/>
</dbReference>
<organism evidence="1 2">
    <name type="scientific">Mytilus coruscus</name>
    <name type="common">Sea mussel</name>
    <dbReference type="NCBI Taxonomy" id="42192"/>
    <lineage>
        <taxon>Eukaryota</taxon>
        <taxon>Metazoa</taxon>
        <taxon>Spiralia</taxon>
        <taxon>Lophotrochozoa</taxon>
        <taxon>Mollusca</taxon>
        <taxon>Bivalvia</taxon>
        <taxon>Autobranchia</taxon>
        <taxon>Pteriomorphia</taxon>
        <taxon>Mytilida</taxon>
        <taxon>Mytiloidea</taxon>
        <taxon>Mytilidae</taxon>
        <taxon>Mytilinae</taxon>
        <taxon>Mytilus</taxon>
    </lineage>
</organism>
<dbReference type="InterPro" id="IPR043502">
    <property type="entry name" value="DNA/RNA_pol_sf"/>
</dbReference>
<evidence type="ECO:0000313" key="1">
    <source>
        <dbReference type="EMBL" id="CAC5422123.1"/>
    </source>
</evidence>
<dbReference type="SUPFAM" id="SSF56672">
    <property type="entry name" value="DNA/RNA polymerases"/>
    <property type="match status" value="1"/>
</dbReference>
<dbReference type="AlphaFoldDB" id="A0A6J8EQB7"/>
<gene>
    <name evidence="1" type="ORF">MCOR_54194</name>
</gene>
<evidence type="ECO:0000313" key="2">
    <source>
        <dbReference type="Proteomes" id="UP000507470"/>
    </source>
</evidence>
<keyword evidence="2" id="KW-1185">Reference proteome</keyword>
<dbReference type="OrthoDB" id="8059659at2759"/>
<protein>
    <recommendedName>
        <fullName evidence="3">Reverse transcriptase domain-containing protein</fullName>
    </recommendedName>
</protein>
<dbReference type="Gene3D" id="3.30.70.270">
    <property type="match status" value="1"/>
</dbReference>
<dbReference type="InterPro" id="IPR053134">
    <property type="entry name" value="RNA-dir_DNA_polymerase"/>
</dbReference>
<dbReference type="Proteomes" id="UP000507470">
    <property type="component" value="Unassembled WGS sequence"/>
</dbReference>
<reference evidence="1 2" key="1">
    <citation type="submission" date="2020-06" db="EMBL/GenBank/DDBJ databases">
        <authorList>
            <person name="Li R."/>
            <person name="Bekaert M."/>
        </authorList>
    </citation>
    <scope>NUCLEOTIDE SEQUENCE [LARGE SCALE GENOMIC DNA]</scope>
    <source>
        <strain evidence="2">wild</strain>
    </source>
</reference>
<accession>A0A6J8EQB7</accession>
<evidence type="ECO:0008006" key="3">
    <source>
        <dbReference type="Google" id="ProtNLM"/>
    </source>
</evidence>
<dbReference type="PANTHER" id="PTHR24559">
    <property type="entry name" value="TRANSPOSON TY3-I GAG-POL POLYPROTEIN"/>
    <property type="match status" value="1"/>
</dbReference>
<dbReference type="InterPro" id="IPR043128">
    <property type="entry name" value="Rev_trsase/Diguanyl_cyclase"/>
</dbReference>
<sequence>MVKDHVLAVVSSAVIDTDSDQVDVYDEIHEIPFTDFSENAEHIDVNPNLDEKVFTISPACTDLLEHDIKLSSETPIRMKPYPIPYSMLDTVNIEASKMLDLGVIEASTSPYASSIAILKKKNNTNRFCIDFRSLDNQTLFDAEPMANAEEIFSKLAGHKYFSRLNLSKGYWITVIRERQT</sequence>
<dbReference type="EMBL" id="CACVKT020009520">
    <property type="protein sequence ID" value="CAC5422123.1"/>
    <property type="molecule type" value="Genomic_DNA"/>
</dbReference>
<dbReference type="Gene3D" id="3.10.10.10">
    <property type="entry name" value="HIV Type 1 Reverse Transcriptase, subunit A, domain 1"/>
    <property type="match status" value="1"/>
</dbReference>
<name>A0A6J8EQB7_MYTCO</name>